<dbReference type="EMBL" id="MVHT01000170">
    <property type="protein sequence ID" value="ORA90415.1"/>
    <property type="molecule type" value="Genomic_DNA"/>
</dbReference>
<dbReference type="Proteomes" id="UP000192739">
    <property type="component" value="Unassembled WGS sequence"/>
</dbReference>
<accession>A0A1E3SF92</accession>
<comment type="caution">
    <text evidence="1">The sequence shown here is derived from an EMBL/GenBank/DDBJ whole genome shotgun (WGS) entry which is preliminary data.</text>
</comment>
<keyword evidence="2" id="KW-1185">Reference proteome</keyword>
<dbReference type="RefSeq" id="WP_069419765.1">
    <property type="nucleotide sequence ID" value="NZ_CBCRZH010000132.1"/>
</dbReference>
<dbReference type="AlphaFoldDB" id="A0A1E3SF92"/>
<evidence type="ECO:0000313" key="1">
    <source>
        <dbReference type="EMBL" id="ORA90415.1"/>
    </source>
</evidence>
<proteinExistence type="predicted"/>
<reference evidence="1 2" key="1">
    <citation type="submission" date="2017-02" db="EMBL/GenBank/DDBJ databases">
        <title>The new phylogeny of genus Mycobacterium.</title>
        <authorList>
            <person name="Tortoli E."/>
            <person name="Trovato A."/>
            <person name="Cirillo D.M."/>
        </authorList>
    </citation>
    <scope>NUCLEOTIDE SEQUENCE [LARGE SCALE GENOMIC DNA]</scope>
    <source>
        <strain evidence="1 2">DSM 44049</strain>
    </source>
</reference>
<organism evidence="1 2">
    <name type="scientific">Mycobacterium intermedium</name>
    <dbReference type="NCBI Taxonomy" id="28445"/>
    <lineage>
        <taxon>Bacteria</taxon>
        <taxon>Bacillati</taxon>
        <taxon>Actinomycetota</taxon>
        <taxon>Actinomycetes</taxon>
        <taxon>Mycobacteriales</taxon>
        <taxon>Mycobacteriaceae</taxon>
        <taxon>Mycobacterium</taxon>
        <taxon>Mycobacterium simiae complex</taxon>
    </lineage>
</organism>
<evidence type="ECO:0000313" key="2">
    <source>
        <dbReference type="Proteomes" id="UP000192739"/>
    </source>
</evidence>
<dbReference type="OrthoDB" id="9895707at2"/>
<protein>
    <recommendedName>
        <fullName evidence="3">Integrase</fullName>
    </recommendedName>
</protein>
<sequence length="76" mass="8784">MVLRNIIGRIALERGWELSLSSSVLQQYSKGDTTIKVRYLHTGAIWHAEWYRGGTRRDVGSQDPNKRDVVIAWLEE</sequence>
<gene>
    <name evidence="1" type="ORF">BST27_29745</name>
</gene>
<name>A0A1E3SF92_MYCIE</name>
<evidence type="ECO:0008006" key="3">
    <source>
        <dbReference type="Google" id="ProtNLM"/>
    </source>
</evidence>